<protein>
    <submittedName>
        <fullName evidence="1">Uncharacterized protein</fullName>
    </submittedName>
</protein>
<dbReference type="Proteomes" id="UP000828390">
    <property type="component" value="Unassembled WGS sequence"/>
</dbReference>
<dbReference type="AlphaFoldDB" id="A0A9D4GAB2"/>
<keyword evidence="2" id="KW-1185">Reference proteome</keyword>
<gene>
    <name evidence="1" type="ORF">DPMN_141987</name>
</gene>
<proteinExistence type="predicted"/>
<name>A0A9D4GAB2_DREPO</name>
<reference evidence="1" key="1">
    <citation type="journal article" date="2019" name="bioRxiv">
        <title>The Genome of the Zebra Mussel, Dreissena polymorpha: A Resource for Invasive Species Research.</title>
        <authorList>
            <person name="McCartney M.A."/>
            <person name="Auch B."/>
            <person name="Kono T."/>
            <person name="Mallez S."/>
            <person name="Zhang Y."/>
            <person name="Obille A."/>
            <person name="Becker A."/>
            <person name="Abrahante J.E."/>
            <person name="Garbe J."/>
            <person name="Badalamenti J.P."/>
            <person name="Herman A."/>
            <person name="Mangelson H."/>
            <person name="Liachko I."/>
            <person name="Sullivan S."/>
            <person name="Sone E.D."/>
            <person name="Koren S."/>
            <person name="Silverstein K.A.T."/>
            <person name="Beckman K.B."/>
            <person name="Gohl D.M."/>
        </authorList>
    </citation>
    <scope>NUCLEOTIDE SEQUENCE</scope>
    <source>
        <strain evidence="1">Duluth1</strain>
        <tissue evidence="1">Whole animal</tissue>
    </source>
</reference>
<sequence>MSFGAHVNILGKKHFRARGNIQEGFYFSEGARMGRYATSSWADHEETVSIDAASSISTGIVKPTEA</sequence>
<reference evidence="1" key="2">
    <citation type="submission" date="2020-11" db="EMBL/GenBank/DDBJ databases">
        <authorList>
            <person name="McCartney M.A."/>
            <person name="Auch B."/>
            <person name="Kono T."/>
            <person name="Mallez S."/>
            <person name="Becker A."/>
            <person name="Gohl D.M."/>
            <person name="Silverstein K.A.T."/>
            <person name="Koren S."/>
            <person name="Bechman K.B."/>
            <person name="Herman A."/>
            <person name="Abrahante J.E."/>
            <person name="Garbe J."/>
        </authorList>
    </citation>
    <scope>NUCLEOTIDE SEQUENCE</scope>
    <source>
        <strain evidence="1">Duluth1</strain>
        <tissue evidence="1">Whole animal</tissue>
    </source>
</reference>
<organism evidence="1 2">
    <name type="scientific">Dreissena polymorpha</name>
    <name type="common">Zebra mussel</name>
    <name type="synonym">Mytilus polymorpha</name>
    <dbReference type="NCBI Taxonomy" id="45954"/>
    <lineage>
        <taxon>Eukaryota</taxon>
        <taxon>Metazoa</taxon>
        <taxon>Spiralia</taxon>
        <taxon>Lophotrochozoa</taxon>
        <taxon>Mollusca</taxon>
        <taxon>Bivalvia</taxon>
        <taxon>Autobranchia</taxon>
        <taxon>Heteroconchia</taxon>
        <taxon>Euheterodonta</taxon>
        <taxon>Imparidentia</taxon>
        <taxon>Neoheterodontei</taxon>
        <taxon>Myida</taxon>
        <taxon>Dreissenoidea</taxon>
        <taxon>Dreissenidae</taxon>
        <taxon>Dreissena</taxon>
    </lineage>
</organism>
<comment type="caution">
    <text evidence="1">The sequence shown here is derived from an EMBL/GenBank/DDBJ whole genome shotgun (WGS) entry which is preliminary data.</text>
</comment>
<accession>A0A9D4GAB2</accession>
<dbReference type="EMBL" id="JAIWYP010000006">
    <property type="protein sequence ID" value="KAH3813526.1"/>
    <property type="molecule type" value="Genomic_DNA"/>
</dbReference>
<evidence type="ECO:0000313" key="2">
    <source>
        <dbReference type="Proteomes" id="UP000828390"/>
    </source>
</evidence>
<evidence type="ECO:0000313" key="1">
    <source>
        <dbReference type="EMBL" id="KAH3813526.1"/>
    </source>
</evidence>